<dbReference type="PANTHER" id="PTHR30146:SF109">
    <property type="entry name" value="HTH-TYPE TRANSCRIPTIONAL REGULATOR GALS"/>
    <property type="match status" value="1"/>
</dbReference>
<protein>
    <submittedName>
        <fullName evidence="5">HTH-type transcriptional regulator DegA</fullName>
    </submittedName>
</protein>
<evidence type="ECO:0000259" key="4">
    <source>
        <dbReference type="PROSITE" id="PS50932"/>
    </source>
</evidence>
<organism evidence="5">
    <name type="scientific">mine drainage metagenome</name>
    <dbReference type="NCBI Taxonomy" id="410659"/>
    <lineage>
        <taxon>unclassified sequences</taxon>
        <taxon>metagenomes</taxon>
        <taxon>ecological metagenomes</taxon>
    </lineage>
</organism>
<dbReference type="CDD" id="cd06267">
    <property type="entry name" value="PBP1_LacI_sugar_binding-like"/>
    <property type="match status" value="1"/>
</dbReference>
<evidence type="ECO:0000256" key="1">
    <source>
        <dbReference type="ARBA" id="ARBA00023015"/>
    </source>
</evidence>
<dbReference type="InterPro" id="IPR046335">
    <property type="entry name" value="LacI/GalR-like_sensor"/>
</dbReference>
<evidence type="ECO:0000313" key="5">
    <source>
        <dbReference type="EMBL" id="OIR01838.1"/>
    </source>
</evidence>
<dbReference type="Gene3D" id="3.40.50.2300">
    <property type="match status" value="2"/>
</dbReference>
<dbReference type="InterPro" id="IPR028082">
    <property type="entry name" value="Peripla_BP_I"/>
</dbReference>
<dbReference type="AlphaFoldDB" id="A0A1J5SP44"/>
<dbReference type="GO" id="GO:0000976">
    <property type="term" value="F:transcription cis-regulatory region binding"/>
    <property type="evidence" value="ECO:0007669"/>
    <property type="project" value="TreeGrafter"/>
</dbReference>
<dbReference type="Pfam" id="PF13377">
    <property type="entry name" value="Peripla_BP_3"/>
    <property type="match status" value="1"/>
</dbReference>
<dbReference type="CDD" id="cd01392">
    <property type="entry name" value="HTH_LacI"/>
    <property type="match status" value="1"/>
</dbReference>
<evidence type="ECO:0000256" key="2">
    <source>
        <dbReference type="ARBA" id="ARBA00023125"/>
    </source>
</evidence>
<dbReference type="InterPro" id="IPR010982">
    <property type="entry name" value="Lambda_DNA-bd_dom_sf"/>
</dbReference>
<keyword evidence="3" id="KW-0804">Transcription</keyword>
<dbReference type="InterPro" id="IPR000843">
    <property type="entry name" value="HTH_LacI"/>
</dbReference>
<dbReference type="SMART" id="SM00354">
    <property type="entry name" value="HTH_LACI"/>
    <property type="match status" value="1"/>
</dbReference>
<name>A0A1J5SP44_9ZZZZ</name>
<proteinExistence type="predicted"/>
<feature type="domain" description="HTH lacI-type" evidence="4">
    <location>
        <begin position="13"/>
        <end position="70"/>
    </location>
</feature>
<gene>
    <name evidence="5" type="primary">degA_7</name>
    <name evidence="5" type="ORF">GALL_161400</name>
</gene>
<comment type="caution">
    <text evidence="5">The sequence shown here is derived from an EMBL/GenBank/DDBJ whole genome shotgun (WGS) entry which is preliminary data.</text>
</comment>
<dbReference type="EMBL" id="MLJW01000080">
    <property type="protein sequence ID" value="OIR01838.1"/>
    <property type="molecule type" value="Genomic_DNA"/>
</dbReference>
<keyword evidence="2" id="KW-0238">DNA-binding</keyword>
<reference evidence="5" key="1">
    <citation type="submission" date="2016-10" db="EMBL/GenBank/DDBJ databases">
        <title>Sequence of Gallionella enrichment culture.</title>
        <authorList>
            <person name="Poehlein A."/>
            <person name="Muehling M."/>
            <person name="Daniel R."/>
        </authorList>
    </citation>
    <scope>NUCLEOTIDE SEQUENCE</scope>
</reference>
<accession>A0A1J5SP44</accession>
<dbReference type="PROSITE" id="PS50932">
    <property type="entry name" value="HTH_LACI_2"/>
    <property type="match status" value="1"/>
</dbReference>
<dbReference type="SUPFAM" id="SSF53822">
    <property type="entry name" value="Periplasmic binding protein-like I"/>
    <property type="match status" value="1"/>
</dbReference>
<evidence type="ECO:0000256" key="3">
    <source>
        <dbReference type="ARBA" id="ARBA00023163"/>
    </source>
</evidence>
<dbReference type="PANTHER" id="PTHR30146">
    <property type="entry name" value="LACI-RELATED TRANSCRIPTIONAL REPRESSOR"/>
    <property type="match status" value="1"/>
</dbReference>
<dbReference type="SUPFAM" id="SSF47413">
    <property type="entry name" value="lambda repressor-like DNA-binding domains"/>
    <property type="match status" value="1"/>
</dbReference>
<dbReference type="Pfam" id="PF00356">
    <property type="entry name" value="LacI"/>
    <property type="match status" value="1"/>
</dbReference>
<keyword evidence="1" id="KW-0805">Transcription regulation</keyword>
<dbReference type="GO" id="GO:0003700">
    <property type="term" value="F:DNA-binding transcription factor activity"/>
    <property type="evidence" value="ECO:0007669"/>
    <property type="project" value="TreeGrafter"/>
</dbReference>
<sequence length="369" mass="39492">MARQPRKKSVRAATLADVGRAAGVSAMAASAVLNGARTSSRISPETRAKILAAAAKLKYRPNVAARALANRRMNTIGVAAVIHGGDLNLYFLEALNGIIEGCARHNQNTTVFTLHDWTKDVRKIGGFCDGRIDGLIMLGPTITKDDAAILPEHTPFAALHPNILAPNIVNIESDEERGAYDMVRHLISLGHRRIMHISGAKTMLGAKRRIDGYQRALKDSGVPLDADLLLEGDFTVLKGQTVMESWLTSHVGKPLPTAIFAANDATAIACIEVLAKRGLRVPSDVSVCGFDDSLAARTTVPQLTTVRQPLRLMGSRAVDLLLERIQQAHSPTHDLPKSAGSAIFATELAVRDSVAAPGAERLVPPAAKR</sequence>
<dbReference type="Gene3D" id="1.10.260.40">
    <property type="entry name" value="lambda repressor-like DNA-binding domains"/>
    <property type="match status" value="1"/>
</dbReference>